<organism evidence="2 3">
    <name type="scientific">Gordonia effusa NBRC 100432</name>
    <dbReference type="NCBI Taxonomy" id="1077974"/>
    <lineage>
        <taxon>Bacteria</taxon>
        <taxon>Bacillati</taxon>
        <taxon>Actinomycetota</taxon>
        <taxon>Actinomycetes</taxon>
        <taxon>Mycobacteriales</taxon>
        <taxon>Gordoniaceae</taxon>
        <taxon>Gordonia</taxon>
    </lineage>
</organism>
<accession>H0QXC1</accession>
<dbReference type="RefSeq" id="WP_007316810.1">
    <property type="nucleotide sequence ID" value="NZ_BAEH01000035.1"/>
</dbReference>
<reference evidence="2 3" key="1">
    <citation type="submission" date="2011-12" db="EMBL/GenBank/DDBJ databases">
        <title>Whole genome shotgun sequence of Gordonia effusa NBRC 100432.</title>
        <authorList>
            <person name="Yoshida I."/>
            <person name="Takarada H."/>
            <person name="Hosoyama A."/>
            <person name="Tsuchikane K."/>
            <person name="Katsumata H."/>
            <person name="Yamazaki S."/>
            <person name="Fujita N."/>
        </authorList>
    </citation>
    <scope>NUCLEOTIDE SEQUENCE [LARGE SCALE GENOMIC DNA]</scope>
    <source>
        <strain evidence="2 3">NBRC 100432</strain>
    </source>
</reference>
<keyword evidence="1" id="KW-1133">Transmembrane helix</keyword>
<proteinExistence type="predicted"/>
<dbReference type="Proteomes" id="UP000035034">
    <property type="component" value="Unassembled WGS sequence"/>
</dbReference>
<name>H0QXC1_9ACTN</name>
<dbReference type="EMBL" id="BAEH01000035">
    <property type="protein sequence ID" value="GAB17472.1"/>
    <property type="molecule type" value="Genomic_DNA"/>
</dbReference>
<dbReference type="STRING" id="1077974.GOEFS_035_00030"/>
<sequence length="188" mass="20294">MSDSSKSPSSDATAERVGVRWKRWAGISAVCLFIVAGVIFGYIPTILPSEGENLPAVAVETSPPQRSFVDVEMSKLVGLTVPQALETLGYPKHNYYGEPKYISLPRTDGNKVASLPKADLTVTAVCARGSDNTLFFGVTPTASMTPEQKRIKAYQNSHNDAGGVDRYYLAKEAGCTRGLFSIGVWTDQ</sequence>
<dbReference type="AlphaFoldDB" id="H0QXC1"/>
<keyword evidence="1" id="KW-0812">Transmembrane</keyword>
<evidence type="ECO:0000313" key="2">
    <source>
        <dbReference type="EMBL" id="GAB17472.1"/>
    </source>
</evidence>
<comment type="caution">
    <text evidence="2">The sequence shown here is derived from an EMBL/GenBank/DDBJ whole genome shotgun (WGS) entry which is preliminary data.</text>
</comment>
<keyword evidence="3" id="KW-1185">Reference proteome</keyword>
<keyword evidence="1" id="KW-0472">Membrane</keyword>
<evidence type="ECO:0000313" key="3">
    <source>
        <dbReference type="Proteomes" id="UP000035034"/>
    </source>
</evidence>
<feature type="transmembrane region" description="Helical" evidence="1">
    <location>
        <begin position="24"/>
        <end position="43"/>
    </location>
</feature>
<evidence type="ECO:0000256" key="1">
    <source>
        <dbReference type="SAM" id="Phobius"/>
    </source>
</evidence>
<protein>
    <submittedName>
        <fullName evidence="2">Uncharacterized protein</fullName>
    </submittedName>
</protein>
<gene>
    <name evidence="2" type="ORF">GOEFS_035_00030</name>
</gene>